<dbReference type="InterPro" id="IPR012938">
    <property type="entry name" value="Glc/Sorbosone_DH"/>
</dbReference>
<dbReference type="EMBL" id="JBHUFB010000020">
    <property type="protein sequence ID" value="MFD1815028.1"/>
    <property type="molecule type" value="Genomic_DNA"/>
</dbReference>
<protein>
    <submittedName>
        <fullName evidence="3">PQQ-dependent sugar dehydrogenase</fullName>
    </submittedName>
</protein>
<dbReference type="RefSeq" id="WP_378487924.1">
    <property type="nucleotide sequence ID" value="NZ_JBHUFB010000020.1"/>
</dbReference>
<dbReference type="InterPro" id="IPR011041">
    <property type="entry name" value="Quinoprot_gluc/sorb_DH_b-prop"/>
</dbReference>
<dbReference type="SUPFAM" id="SSF50952">
    <property type="entry name" value="Soluble quinoprotein glucose dehydrogenase"/>
    <property type="match status" value="1"/>
</dbReference>
<evidence type="ECO:0000313" key="4">
    <source>
        <dbReference type="Proteomes" id="UP001597286"/>
    </source>
</evidence>
<proteinExistence type="predicted"/>
<organism evidence="3 4">
    <name type="scientific">Rhodococcus gannanensis</name>
    <dbReference type="NCBI Taxonomy" id="1960308"/>
    <lineage>
        <taxon>Bacteria</taxon>
        <taxon>Bacillati</taxon>
        <taxon>Actinomycetota</taxon>
        <taxon>Actinomycetes</taxon>
        <taxon>Mycobacteriales</taxon>
        <taxon>Nocardiaceae</taxon>
        <taxon>Rhodococcus</taxon>
    </lineage>
</organism>
<accession>A0ABW4PA49</accession>
<feature type="region of interest" description="Disordered" evidence="1">
    <location>
        <begin position="102"/>
        <end position="126"/>
    </location>
</feature>
<dbReference type="Proteomes" id="UP001597286">
    <property type="component" value="Unassembled WGS sequence"/>
</dbReference>
<dbReference type="Gene3D" id="2.120.10.30">
    <property type="entry name" value="TolB, C-terminal domain"/>
    <property type="match status" value="1"/>
</dbReference>
<comment type="caution">
    <text evidence="3">The sequence shown here is derived from an EMBL/GenBank/DDBJ whole genome shotgun (WGS) entry which is preliminary data.</text>
</comment>
<dbReference type="InterPro" id="IPR011042">
    <property type="entry name" value="6-blade_b-propeller_TolB-like"/>
</dbReference>
<evidence type="ECO:0000259" key="2">
    <source>
        <dbReference type="Pfam" id="PF07995"/>
    </source>
</evidence>
<evidence type="ECO:0000256" key="1">
    <source>
        <dbReference type="SAM" id="MobiDB-lite"/>
    </source>
</evidence>
<evidence type="ECO:0000313" key="3">
    <source>
        <dbReference type="EMBL" id="MFD1815028.1"/>
    </source>
</evidence>
<name>A0ABW4PA49_9NOCA</name>
<dbReference type="Pfam" id="PF07995">
    <property type="entry name" value="GSDH"/>
    <property type="match status" value="1"/>
</dbReference>
<dbReference type="PANTHER" id="PTHR19328:SF13">
    <property type="entry name" value="HIPL1 PROTEIN"/>
    <property type="match status" value="1"/>
</dbReference>
<keyword evidence="4" id="KW-1185">Reference proteome</keyword>
<sequence>MVVGTAQAAGAQPAPVVPGPALSVTTVLDGLSKPWDVVQAPDGAVLTGERSGRFVVSRPDGSTGEVTADLSDLFVAGETGLMGIALSRDFAANRTLYTCQGHQNPGPAGPAGSLDTGSLGTGSGGGAGRDVRVVSWTVDENWTQLTRGADVLTGLPVGPTGRHGGCRVLAHPDGTLYIGAGDSASPTVPQDPASLGGKVLHVNTDGTPAAGNPDPGSPVFTLGHRNVQGLALQPGTGRLYGIEQGTRADDEVNLLTAGGNYGYRPDRNPLVYDESVPMTDPDRVPGAIAAVWSSGAPTIATPGGTFLDGASWGEWAGTLVVTSQQAKKLVLLRLAADGRSVTEQSVALEGQFGRLRSATLASDGALLLTTDNGSGDKVLRVTLAS</sequence>
<feature type="domain" description="Glucose/Sorbosone dehydrogenase" evidence="2">
    <location>
        <begin position="31"/>
        <end position="376"/>
    </location>
</feature>
<reference evidence="4" key="1">
    <citation type="journal article" date="2019" name="Int. J. Syst. Evol. Microbiol.">
        <title>The Global Catalogue of Microorganisms (GCM) 10K type strain sequencing project: providing services to taxonomists for standard genome sequencing and annotation.</title>
        <authorList>
            <consortium name="The Broad Institute Genomics Platform"/>
            <consortium name="The Broad Institute Genome Sequencing Center for Infectious Disease"/>
            <person name="Wu L."/>
            <person name="Ma J."/>
        </authorList>
    </citation>
    <scope>NUCLEOTIDE SEQUENCE [LARGE SCALE GENOMIC DNA]</scope>
    <source>
        <strain evidence="4">DT72</strain>
    </source>
</reference>
<dbReference type="PANTHER" id="PTHR19328">
    <property type="entry name" value="HEDGEHOG-INTERACTING PROTEIN"/>
    <property type="match status" value="1"/>
</dbReference>
<gene>
    <name evidence="3" type="ORF">ACFSJG_22650</name>
</gene>